<proteinExistence type="predicted"/>
<evidence type="ECO:0000313" key="3">
    <source>
        <dbReference type="Proteomes" id="UP001530315"/>
    </source>
</evidence>
<organism evidence="2 3">
    <name type="scientific">Stephanodiscus triporus</name>
    <dbReference type="NCBI Taxonomy" id="2934178"/>
    <lineage>
        <taxon>Eukaryota</taxon>
        <taxon>Sar</taxon>
        <taxon>Stramenopiles</taxon>
        <taxon>Ochrophyta</taxon>
        <taxon>Bacillariophyta</taxon>
        <taxon>Coscinodiscophyceae</taxon>
        <taxon>Thalassiosirophycidae</taxon>
        <taxon>Stephanodiscales</taxon>
        <taxon>Stephanodiscaceae</taxon>
        <taxon>Stephanodiscus</taxon>
    </lineage>
</organism>
<sequence length="150" mass="16891">MANHLEQRRHLDSLFLLDAAASLLFGAVALLTPHGILLKLVGGSSYNHDAHEALRLYGCLRIAMGWITFNIRSVDDGRFRRSVCESLCFCYLLQALAVLRAQFTDRRNTINWIAVVLLSAMGLSYGRFRFGRGGSMIKVYELPQSDKTIR</sequence>
<feature type="transmembrane region" description="Helical" evidence="1">
    <location>
        <begin position="109"/>
        <end position="128"/>
    </location>
</feature>
<gene>
    <name evidence="2" type="ORF">ACHAW5_002342</name>
</gene>
<dbReference type="EMBL" id="JALLAZ020001184">
    <property type="protein sequence ID" value="KAL3779096.1"/>
    <property type="molecule type" value="Genomic_DNA"/>
</dbReference>
<accession>A0ABD3NUN2</accession>
<feature type="transmembrane region" description="Helical" evidence="1">
    <location>
        <begin position="12"/>
        <end position="33"/>
    </location>
</feature>
<keyword evidence="1" id="KW-0812">Transmembrane</keyword>
<protein>
    <submittedName>
        <fullName evidence="2">Uncharacterized protein</fullName>
    </submittedName>
</protein>
<dbReference type="AlphaFoldDB" id="A0ABD3NUN2"/>
<evidence type="ECO:0000313" key="2">
    <source>
        <dbReference type="EMBL" id="KAL3779096.1"/>
    </source>
</evidence>
<dbReference type="Proteomes" id="UP001530315">
    <property type="component" value="Unassembled WGS sequence"/>
</dbReference>
<evidence type="ECO:0000256" key="1">
    <source>
        <dbReference type="SAM" id="Phobius"/>
    </source>
</evidence>
<name>A0ABD3NUN2_9STRA</name>
<comment type="caution">
    <text evidence="2">The sequence shown here is derived from an EMBL/GenBank/DDBJ whole genome shotgun (WGS) entry which is preliminary data.</text>
</comment>
<keyword evidence="1" id="KW-0472">Membrane</keyword>
<keyword evidence="3" id="KW-1185">Reference proteome</keyword>
<reference evidence="2 3" key="1">
    <citation type="submission" date="2024-10" db="EMBL/GenBank/DDBJ databases">
        <title>Updated reference genomes for cyclostephanoid diatoms.</title>
        <authorList>
            <person name="Roberts W.R."/>
            <person name="Alverson A.J."/>
        </authorList>
    </citation>
    <scope>NUCLEOTIDE SEQUENCE [LARGE SCALE GENOMIC DNA]</scope>
    <source>
        <strain evidence="2 3">AJA276-08</strain>
    </source>
</reference>
<keyword evidence="1" id="KW-1133">Transmembrane helix</keyword>